<dbReference type="InterPro" id="IPR025237">
    <property type="entry name" value="DUF4183"/>
</dbReference>
<dbReference type="AlphaFoldDB" id="A0AB73UBT3"/>
<dbReference type="Pfam" id="PF13799">
    <property type="entry name" value="DUF4183"/>
    <property type="match status" value="1"/>
</dbReference>
<evidence type="ECO:0000313" key="2">
    <source>
        <dbReference type="EMBL" id="QHV41716.1"/>
    </source>
</evidence>
<dbReference type="Proteomes" id="UP000464780">
    <property type="component" value="Chromosome"/>
</dbReference>
<accession>A0AB73UBT3</accession>
<organism evidence="2 3">
    <name type="scientific">Bacillus cereus</name>
    <dbReference type="NCBI Taxonomy" id="1396"/>
    <lineage>
        <taxon>Bacteria</taxon>
        <taxon>Bacillati</taxon>
        <taxon>Bacillota</taxon>
        <taxon>Bacilli</taxon>
        <taxon>Bacillales</taxon>
        <taxon>Bacillaceae</taxon>
        <taxon>Bacillus</taxon>
        <taxon>Bacillus cereus group</taxon>
    </lineage>
</organism>
<evidence type="ECO:0000259" key="1">
    <source>
        <dbReference type="Pfam" id="PF13799"/>
    </source>
</evidence>
<proteinExistence type="predicted"/>
<name>A0AB73UBT3_BACCE</name>
<gene>
    <name evidence="2" type="ORF">C1N66_00440</name>
</gene>
<sequence length="30" mass="3568">MINLFINGILKPQTLYQVIIGQLTFLIHYY</sequence>
<evidence type="ECO:0000313" key="3">
    <source>
        <dbReference type="Proteomes" id="UP000464780"/>
    </source>
</evidence>
<reference evidence="2 3" key="1">
    <citation type="submission" date="2018-03" db="EMBL/GenBank/DDBJ databases">
        <title>The complete genome of bacterial strain SGAir0260.</title>
        <authorList>
            <person name="Schuster S.C."/>
        </authorList>
    </citation>
    <scope>NUCLEOTIDE SEQUENCE [LARGE SCALE GENOMIC DNA]</scope>
    <source>
        <strain evidence="2 3">SGAir0260</strain>
    </source>
</reference>
<dbReference type="EMBL" id="CP028009">
    <property type="protein sequence ID" value="QHV41716.1"/>
    <property type="molecule type" value="Genomic_DNA"/>
</dbReference>
<protein>
    <submittedName>
        <fullName evidence="2">DUF4183 domain-containing protein</fullName>
    </submittedName>
</protein>
<dbReference type="RefSeq" id="WP_162279645.1">
    <property type="nucleotide sequence ID" value="NZ_CP028009.1"/>
</dbReference>
<feature type="domain" description="DUF4183" evidence="1">
    <location>
        <begin position="1"/>
        <end position="24"/>
    </location>
</feature>